<accession>A0A4S8NV51</accession>
<reference evidence="1 2" key="1">
    <citation type="submission" date="2019-04" db="EMBL/GenBank/DDBJ databases">
        <title>Genome sequence of strain shin9-1.</title>
        <authorList>
            <person name="Gao J."/>
            <person name="Sun J."/>
        </authorList>
    </citation>
    <scope>NUCLEOTIDE SEQUENCE [LARGE SCALE GENOMIC DNA]</scope>
    <source>
        <strain evidence="2">shin9-1</strain>
    </source>
</reference>
<name>A0A4S8NV51_9HYPH</name>
<dbReference type="Proteomes" id="UP000308828">
    <property type="component" value="Unassembled WGS sequence"/>
</dbReference>
<keyword evidence="2" id="KW-1185">Reference proteome</keyword>
<gene>
    <name evidence="1" type="ORF">FAA97_14775</name>
</gene>
<dbReference type="OrthoDB" id="8344785at2"/>
<comment type="caution">
    <text evidence="1">The sequence shown here is derived from an EMBL/GenBank/DDBJ whole genome shotgun (WGS) entry which is preliminary data.</text>
</comment>
<dbReference type="EMBL" id="STGV01000005">
    <property type="protein sequence ID" value="THV21288.1"/>
    <property type="molecule type" value="Genomic_DNA"/>
</dbReference>
<evidence type="ECO:0000313" key="2">
    <source>
        <dbReference type="Proteomes" id="UP000308828"/>
    </source>
</evidence>
<evidence type="ECO:0000313" key="1">
    <source>
        <dbReference type="EMBL" id="THV21288.1"/>
    </source>
</evidence>
<sequence>MSRSLRVSFAVTCAVVVSVPGLPVAEPLDLIPSQEALSPVQILQDFKGRQDANQSIGWSNVSVAKSARQTGSNAGNVVDVSDRPLNSVRQNFEGKQFSINEIVLNAVSALETIEQDASNVGNAVIGGDIGNVEQYFADGSVQNAINSLTLPDLPGTLRQSGSNTMNMVYSEQSVALSSQNFTRTAQQLVDNRLTVTGSGGNGSIVQEGTNLGNIIVASKVDEVVRDFSGSQIINNVVTLQEGATWGSISQSGTNIANYIEAESINYLKQTTENGEQKVNNRVDVVTLDGLTKSITSPNITQSSNNFVNMIVLKTKLPDGSSQVVDVLQKADYGQSVQGANGAATAQTGNAVVIER</sequence>
<dbReference type="RefSeq" id="WP_136599338.1">
    <property type="nucleotide sequence ID" value="NZ_STGV01000005.1"/>
</dbReference>
<protein>
    <submittedName>
        <fullName evidence="1">Uncharacterized protein</fullName>
    </submittedName>
</protein>
<proteinExistence type="predicted"/>
<organism evidence="1 2">
    <name type="scientific">Peteryoungia ipomoeae</name>
    <dbReference type="NCBI Taxonomy" id="1210932"/>
    <lineage>
        <taxon>Bacteria</taxon>
        <taxon>Pseudomonadati</taxon>
        <taxon>Pseudomonadota</taxon>
        <taxon>Alphaproteobacteria</taxon>
        <taxon>Hyphomicrobiales</taxon>
        <taxon>Rhizobiaceae</taxon>
        <taxon>Peteryoungia</taxon>
    </lineage>
</organism>
<dbReference type="AlphaFoldDB" id="A0A4S8NV51"/>